<sequence>MVNRLGRYLRQRGVNILFDADGLPIQERIDFLGRDPNGLVIKWLKKHENWCLATADQVLTRSKKSVDIHLQASPNLKREKFAVVSNGRDPAHFQIDHKKRLAIRTEFGLAMDDVLWVYAGALGPAHELKNMVNLFLAYKELRPSSLFLLLTRDIHFLRLELGDKLPHGIRLMETPFENIPGYLSAADLGISLRKPAKSLAGLAPIKVGEYLMMGMPIISSAGIGDTEEVLAGKPFAFLYEKGITEMNVLAKWVDDASKMDKTQIRNFGIEHFGIQKSVNEYVSALDGIASA</sequence>
<comment type="caution">
    <text evidence="1">The sequence shown here is derived from an EMBL/GenBank/DDBJ whole genome shotgun (WGS) entry which is preliminary data.</text>
</comment>
<dbReference type="Gene3D" id="3.40.50.2000">
    <property type="entry name" value="Glycogen Phosphorylase B"/>
    <property type="match status" value="1"/>
</dbReference>
<keyword evidence="2" id="KW-1185">Reference proteome</keyword>
<evidence type="ECO:0000313" key="1">
    <source>
        <dbReference type="EMBL" id="EON79303.1"/>
    </source>
</evidence>
<evidence type="ECO:0000313" key="2">
    <source>
        <dbReference type="Proteomes" id="UP000013909"/>
    </source>
</evidence>
<reference evidence="1 2" key="1">
    <citation type="submission" date="2013-02" db="EMBL/GenBank/DDBJ databases">
        <title>A novel strain isolated from Lonar lake, Maharashtra, India.</title>
        <authorList>
            <person name="Singh A."/>
        </authorList>
    </citation>
    <scope>NUCLEOTIDE SEQUENCE [LARGE SCALE GENOMIC DNA]</scope>
    <source>
        <strain evidence="1 2">AK24</strain>
    </source>
</reference>
<gene>
    <name evidence="1" type="ORF">ADIS_0183</name>
</gene>
<dbReference type="Proteomes" id="UP000013909">
    <property type="component" value="Unassembled WGS sequence"/>
</dbReference>
<dbReference type="PATRIC" id="fig|1288963.3.peg.182"/>
<dbReference type="AlphaFoldDB" id="R7ZZ30"/>
<accession>R7ZZ30</accession>
<evidence type="ECO:0008006" key="3">
    <source>
        <dbReference type="Google" id="ProtNLM"/>
    </source>
</evidence>
<organism evidence="1 2">
    <name type="scientific">Lunatimonas lonarensis</name>
    <dbReference type="NCBI Taxonomy" id="1232681"/>
    <lineage>
        <taxon>Bacteria</taxon>
        <taxon>Pseudomonadati</taxon>
        <taxon>Bacteroidota</taxon>
        <taxon>Cytophagia</taxon>
        <taxon>Cytophagales</taxon>
        <taxon>Cyclobacteriaceae</taxon>
    </lineage>
</organism>
<dbReference type="SUPFAM" id="SSF53756">
    <property type="entry name" value="UDP-Glycosyltransferase/glycogen phosphorylase"/>
    <property type="match status" value="1"/>
</dbReference>
<proteinExistence type="predicted"/>
<name>R7ZZ30_9BACT</name>
<protein>
    <recommendedName>
        <fullName evidence="3">Glycosyltransferase</fullName>
    </recommendedName>
</protein>
<dbReference type="EMBL" id="AQHR01000008">
    <property type="protein sequence ID" value="EON79303.1"/>
    <property type="molecule type" value="Genomic_DNA"/>
</dbReference>
<dbReference type="STRING" id="1232681.ADIS_0183"/>